<proteinExistence type="predicted"/>
<organism evidence="1 2">
    <name type="scientific">Aspergillus nanangensis</name>
    <dbReference type="NCBI Taxonomy" id="2582783"/>
    <lineage>
        <taxon>Eukaryota</taxon>
        <taxon>Fungi</taxon>
        <taxon>Dikarya</taxon>
        <taxon>Ascomycota</taxon>
        <taxon>Pezizomycotina</taxon>
        <taxon>Eurotiomycetes</taxon>
        <taxon>Eurotiomycetidae</taxon>
        <taxon>Eurotiales</taxon>
        <taxon>Aspergillaceae</taxon>
        <taxon>Aspergillus</taxon>
        <taxon>Aspergillus subgen. Circumdati</taxon>
    </lineage>
</organism>
<sequence length="125" mass="14391">MDWLGNDGFLRRTSVAWETAGITFFKERLSGHGINCIYPSSHFFLDPRNYIRPHIGFSPHVSLLGMLFRIRAFKTFSTDGIVVDCTENLYNLDILEMLGQQKLRLKDEILNKFVFCQAVREADGT</sequence>
<dbReference type="Proteomes" id="UP001194746">
    <property type="component" value="Unassembled WGS sequence"/>
</dbReference>
<comment type="caution">
    <text evidence="1">The sequence shown here is derived from an EMBL/GenBank/DDBJ whole genome shotgun (WGS) entry which is preliminary data.</text>
</comment>
<protein>
    <submittedName>
        <fullName evidence="1">Uncharacterized protein</fullName>
    </submittedName>
</protein>
<keyword evidence="2" id="KW-1185">Reference proteome</keyword>
<dbReference type="AlphaFoldDB" id="A0AAD4CEW3"/>
<accession>A0AAD4CEW3</accession>
<dbReference type="Pfam" id="PF11917">
    <property type="entry name" value="DUF3435"/>
    <property type="match status" value="1"/>
</dbReference>
<gene>
    <name evidence="1" type="ORF">FE257_000676</name>
</gene>
<reference evidence="1" key="2">
    <citation type="submission" date="2020-02" db="EMBL/GenBank/DDBJ databases">
        <authorList>
            <person name="Gilchrist C.L.M."/>
            <person name="Chooi Y.-H."/>
        </authorList>
    </citation>
    <scope>NUCLEOTIDE SEQUENCE</scope>
    <source>
        <strain evidence="1">MST-FP2251</strain>
    </source>
</reference>
<dbReference type="EMBL" id="VCAU01000102">
    <property type="protein sequence ID" value="KAF9885150.1"/>
    <property type="molecule type" value="Genomic_DNA"/>
</dbReference>
<evidence type="ECO:0000313" key="1">
    <source>
        <dbReference type="EMBL" id="KAF9885150.1"/>
    </source>
</evidence>
<reference evidence="1" key="1">
    <citation type="journal article" date="2019" name="Beilstein J. Org. Chem.">
        <title>Nanangenines: drimane sesquiterpenoids as the dominant metabolite cohort of a novel Australian fungus, Aspergillus nanangensis.</title>
        <authorList>
            <person name="Lacey H.J."/>
            <person name="Gilchrist C.L.M."/>
            <person name="Crombie A."/>
            <person name="Kalaitzis J.A."/>
            <person name="Vuong D."/>
            <person name="Rutledge P.J."/>
            <person name="Turner P."/>
            <person name="Pitt J.I."/>
            <person name="Lacey E."/>
            <person name="Chooi Y.H."/>
            <person name="Piggott A.M."/>
        </authorList>
    </citation>
    <scope>NUCLEOTIDE SEQUENCE</scope>
    <source>
        <strain evidence="1">MST-FP2251</strain>
    </source>
</reference>
<evidence type="ECO:0000313" key="2">
    <source>
        <dbReference type="Proteomes" id="UP001194746"/>
    </source>
</evidence>
<name>A0AAD4CEW3_ASPNN</name>
<dbReference type="InterPro" id="IPR021842">
    <property type="entry name" value="DUF3435"/>
</dbReference>